<evidence type="ECO:0000313" key="4">
    <source>
        <dbReference type="Proteomes" id="UP000298774"/>
    </source>
</evidence>
<protein>
    <recommendedName>
        <fullName evidence="1">Putative tail fiber protein gp53-like C-terminal domain-containing protein</fullName>
    </recommendedName>
</protein>
<dbReference type="KEGG" id="abf:AMK58_15305"/>
<dbReference type="Proteomes" id="UP000298774">
    <property type="component" value="Plasmid p1"/>
</dbReference>
<accession>A0A0P0F170</accession>
<dbReference type="RefSeq" id="WP_051141052.1">
    <property type="nucleotide sequence ID" value="NZ_CP012915.1"/>
</dbReference>
<dbReference type="Proteomes" id="UP001277471">
    <property type="component" value="Unassembled WGS sequence"/>
</dbReference>
<dbReference type="EMBL" id="JAWXYC010000003">
    <property type="protein sequence ID" value="MDX5951495.1"/>
    <property type="molecule type" value="Genomic_DNA"/>
</dbReference>
<dbReference type="AlphaFoldDB" id="A0A0P0F170"/>
<organism evidence="3 4">
    <name type="scientific">Azospirillum brasilense</name>
    <dbReference type="NCBI Taxonomy" id="192"/>
    <lineage>
        <taxon>Bacteria</taxon>
        <taxon>Pseudomonadati</taxon>
        <taxon>Pseudomonadota</taxon>
        <taxon>Alphaproteobacteria</taxon>
        <taxon>Rhodospirillales</taxon>
        <taxon>Azospirillaceae</taxon>
        <taxon>Azospirillum</taxon>
    </lineage>
</organism>
<geneLocation type="plasmid" evidence="3 4">
    <name>p1</name>
</geneLocation>
<name>A0A0P0F170_AZOBR</name>
<gene>
    <name evidence="3" type="ORF">D3868_14210</name>
    <name evidence="2" type="ORF">SIM66_09855</name>
</gene>
<dbReference type="Gene3D" id="2.60.40.3940">
    <property type="match status" value="1"/>
</dbReference>
<reference evidence="3 4" key="1">
    <citation type="submission" date="2018-09" db="EMBL/GenBank/DDBJ databases">
        <title>Whole genome based analysis of evolution and adaptive divergence in Indian and Brazilian strains of Azospirillum brasilense.</title>
        <authorList>
            <person name="Singh C."/>
            <person name="Tripathi A.K."/>
        </authorList>
    </citation>
    <scope>NUCLEOTIDE SEQUENCE [LARGE SCALE GENOMIC DNA]</scope>
    <source>
        <strain evidence="3 4">MTCC4038</strain>
        <plasmid evidence="3 4">p1</plasmid>
    </source>
</reference>
<feature type="domain" description="Putative tail fiber protein gp53-like C-terminal" evidence="1">
    <location>
        <begin position="85"/>
        <end position="179"/>
    </location>
</feature>
<proteinExistence type="predicted"/>
<reference evidence="2 5" key="2">
    <citation type="submission" date="2023-11" db="EMBL/GenBank/DDBJ databases">
        <title>MicrobeMod: A computational toolkit for identifying prokaryotic methylation and restriction-modification with nanopore sequencing.</title>
        <authorList>
            <person name="Crits-Christoph A."/>
            <person name="Kang S.C."/>
            <person name="Lee H."/>
            <person name="Ostrov N."/>
        </authorList>
    </citation>
    <scope>NUCLEOTIDE SEQUENCE [LARGE SCALE GENOMIC DNA]</scope>
    <source>
        <strain evidence="2 5">ATCC 29145</strain>
    </source>
</reference>
<dbReference type="Pfam" id="PF21882">
    <property type="entry name" value="Gp53-like_C"/>
    <property type="match status" value="1"/>
</dbReference>
<keyword evidence="3" id="KW-0614">Plasmid</keyword>
<evidence type="ECO:0000313" key="5">
    <source>
        <dbReference type="Proteomes" id="UP001277471"/>
    </source>
</evidence>
<evidence type="ECO:0000313" key="2">
    <source>
        <dbReference type="EMBL" id="MDX5951495.1"/>
    </source>
</evidence>
<dbReference type="EMBL" id="CP032340">
    <property type="protein sequence ID" value="QCO10272.1"/>
    <property type="molecule type" value="Genomic_DNA"/>
</dbReference>
<dbReference type="GeneID" id="56452922"/>
<evidence type="ECO:0000313" key="3">
    <source>
        <dbReference type="EMBL" id="QCO10272.1"/>
    </source>
</evidence>
<keyword evidence="5" id="KW-1185">Reference proteome</keyword>
<sequence length="181" mass="18352">MKRIDTATRATDLFGPGKHGFKDGNPLTGDPSTTLSASMFNHLQEEIARAVEAGGAPLDPTKYDQLATVLGLAVRSAGASGYFGLPGGLLLQWGTATFTDPGSGLGASYSTVAVTVPFPRPFSAAPWVVLVTGADAGEGLEHTYGLAGKAADQCAIRAGRVAGGQGGGEVGSFNWLALGQT</sequence>
<dbReference type="InterPro" id="IPR054075">
    <property type="entry name" value="Gp53-like_C"/>
</dbReference>
<evidence type="ECO:0000259" key="1">
    <source>
        <dbReference type="Pfam" id="PF21882"/>
    </source>
</evidence>